<gene>
    <name evidence="2" type="ORF">PGAL8A_00341400</name>
</gene>
<accession>A0A1J1GV79</accession>
<dbReference type="OMA" id="SPVIKYD"/>
<dbReference type="VEuPathDB" id="PlasmoDB:PGAL8A_00341400"/>
<evidence type="ECO:0000313" key="3">
    <source>
        <dbReference type="Proteomes" id="UP000220797"/>
    </source>
</evidence>
<dbReference type="OrthoDB" id="372381at2759"/>
<dbReference type="EMBL" id="CVMV01000059">
    <property type="protein sequence ID" value="CRG96196.1"/>
    <property type="molecule type" value="Genomic_DNA"/>
</dbReference>
<dbReference type="RefSeq" id="XP_028529001.1">
    <property type="nucleotide sequence ID" value="XM_028672450.1"/>
</dbReference>
<dbReference type="AlphaFoldDB" id="A0A1J1GV79"/>
<dbReference type="GeneID" id="39731944"/>
<dbReference type="Proteomes" id="UP000220797">
    <property type="component" value="Unassembled WGS sequence"/>
</dbReference>
<name>A0A1J1GV79_PLAGA</name>
<feature type="coiled-coil region" evidence="1">
    <location>
        <begin position="293"/>
        <end position="320"/>
    </location>
</feature>
<organism evidence="2 3">
    <name type="scientific">Plasmodium gallinaceum</name>
    <dbReference type="NCBI Taxonomy" id="5849"/>
    <lineage>
        <taxon>Eukaryota</taxon>
        <taxon>Sar</taxon>
        <taxon>Alveolata</taxon>
        <taxon>Apicomplexa</taxon>
        <taxon>Aconoidasida</taxon>
        <taxon>Haemosporida</taxon>
        <taxon>Plasmodiidae</taxon>
        <taxon>Plasmodium</taxon>
        <taxon>Plasmodium (Haemamoeba)</taxon>
    </lineage>
</organism>
<feature type="coiled-coil region" evidence="1">
    <location>
        <begin position="70"/>
        <end position="133"/>
    </location>
</feature>
<reference evidence="2" key="1">
    <citation type="submission" date="2015-04" db="EMBL/GenBank/DDBJ databases">
        <authorList>
            <consortium name="Pathogen Informatics"/>
        </authorList>
    </citation>
    <scope>NUCLEOTIDE SEQUENCE [LARGE SCALE GENOMIC DNA]</scope>
    <source>
        <strain evidence="2">8A</strain>
    </source>
</reference>
<evidence type="ECO:0000313" key="2">
    <source>
        <dbReference type="EMBL" id="CRG96196.1"/>
    </source>
</evidence>
<proteinExistence type="predicted"/>
<sequence>MTKSNMKSFSKDEYDKSEDSDKEIMVINRMLKSKIFLQSNNNNNNNYINKKIIKRSTNIYNTKENFDKNKQNANKLKKSLNFQSKKIENEFHENLSLKDKQNCIKKLEKINIKKKKETENKDLNKNENKFKGNEKSENDKCDKLNSFKEMESISKINDNCINHNNAKNCITNKSFEKTNDKIIDQQNNCNNNEKGVNKNLYKIDENNNFNNSYSYDKIVEGLGYDYKKKKEENNIESTSYINIKQNNDYCIEENIEEKDYYLNKNYIYESSKCIYLQKKNNNIIINEDNSSVIKYDEFELEEINNELERIIEEENYIQEQILHLTDKELELAIKIKKSQHSKKLLEKENTKKECEEYIE</sequence>
<comment type="caution">
    <text evidence="2">The sequence shown here is derived from an EMBL/GenBank/DDBJ whole genome shotgun (WGS) entry which is preliminary data.</text>
</comment>
<protein>
    <submittedName>
        <fullName evidence="2">Uncharacterized protein</fullName>
    </submittedName>
</protein>
<evidence type="ECO:0000256" key="1">
    <source>
        <dbReference type="SAM" id="Coils"/>
    </source>
</evidence>
<keyword evidence="3" id="KW-1185">Reference proteome</keyword>
<keyword evidence="1" id="KW-0175">Coiled coil</keyword>